<dbReference type="Proteomes" id="UP000187209">
    <property type="component" value="Unassembled WGS sequence"/>
</dbReference>
<protein>
    <submittedName>
        <fullName evidence="2">Uncharacterized protein</fullName>
    </submittedName>
</protein>
<accession>A0A1R2CB65</accession>
<evidence type="ECO:0000313" key="3">
    <source>
        <dbReference type="Proteomes" id="UP000187209"/>
    </source>
</evidence>
<sequence>MQSFQERFKTKSSTIGRTGEFEVNAEHVINRPLEQQIHSPIIKSSAKSIMNSSPTNYFSNTPSKIPNSASPNHKNPSPKRQSSQAPPFSIMGPLEEPLSVKNRMIDYKPYTIKDYYNIKPTKYYELGGLGSPTIGTEDWSKRKNISDKRKEYGYKAMKIPREHTLTDNAIEYAEKIKSHSVIHTRHSSAMN</sequence>
<feature type="region of interest" description="Disordered" evidence="1">
    <location>
        <begin position="1"/>
        <end position="20"/>
    </location>
</feature>
<dbReference type="EMBL" id="MPUH01000212">
    <property type="protein sequence ID" value="OMJ86225.1"/>
    <property type="molecule type" value="Genomic_DNA"/>
</dbReference>
<feature type="region of interest" description="Disordered" evidence="1">
    <location>
        <begin position="53"/>
        <end position="94"/>
    </location>
</feature>
<comment type="caution">
    <text evidence="2">The sequence shown here is derived from an EMBL/GenBank/DDBJ whole genome shotgun (WGS) entry which is preliminary data.</text>
</comment>
<name>A0A1R2CB65_9CILI</name>
<dbReference type="AlphaFoldDB" id="A0A1R2CB65"/>
<dbReference type="OrthoDB" id="292256at2759"/>
<keyword evidence="3" id="KW-1185">Reference proteome</keyword>
<organism evidence="2 3">
    <name type="scientific">Stentor coeruleus</name>
    <dbReference type="NCBI Taxonomy" id="5963"/>
    <lineage>
        <taxon>Eukaryota</taxon>
        <taxon>Sar</taxon>
        <taxon>Alveolata</taxon>
        <taxon>Ciliophora</taxon>
        <taxon>Postciliodesmatophora</taxon>
        <taxon>Heterotrichea</taxon>
        <taxon>Heterotrichida</taxon>
        <taxon>Stentoridae</taxon>
        <taxon>Stentor</taxon>
    </lineage>
</organism>
<gene>
    <name evidence="2" type="ORF">SteCoe_12288</name>
</gene>
<evidence type="ECO:0000256" key="1">
    <source>
        <dbReference type="SAM" id="MobiDB-lite"/>
    </source>
</evidence>
<feature type="compositionally biased region" description="Polar residues" evidence="1">
    <location>
        <begin position="1"/>
        <end position="16"/>
    </location>
</feature>
<feature type="compositionally biased region" description="Polar residues" evidence="1">
    <location>
        <begin position="53"/>
        <end position="86"/>
    </location>
</feature>
<reference evidence="2 3" key="1">
    <citation type="submission" date="2016-11" db="EMBL/GenBank/DDBJ databases">
        <title>The macronuclear genome of Stentor coeruleus: a giant cell with tiny introns.</title>
        <authorList>
            <person name="Slabodnick M."/>
            <person name="Ruby J.G."/>
            <person name="Reiff S.B."/>
            <person name="Swart E.C."/>
            <person name="Gosai S."/>
            <person name="Prabakaran S."/>
            <person name="Witkowska E."/>
            <person name="Larue G.E."/>
            <person name="Fisher S."/>
            <person name="Freeman R.M."/>
            <person name="Gunawardena J."/>
            <person name="Chu W."/>
            <person name="Stover N.A."/>
            <person name="Gregory B.D."/>
            <person name="Nowacki M."/>
            <person name="Derisi J."/>
            <person name="Roy S.W."/>
            <person name="Marshall W.F."/>
            <person name="Sood P."/>
        </authorList>
    </citation>
    <scope>NUCLEOTIDE SEQUENCE [LARGE SCALE GENOMIC DNA]</scope>
    <source>
        <strain evidence="2">WM001</strain>
    </source>
</reference>
<evidence type="ECO:0000313" key="2">
    <source>
        <dbReference type="EMBL" id="OMJ86225.1"/>
    </source>
</evidence>
<proteinExistence type="predicted"/>